<comment type="catalytic activity">
    <reaction evidence="16">
        <text>L-threonyl-[protein] + ATP = O-phospho-L-threonyl-[protein] + ADP + H(+)</text>
        <dbReference type="Rhea" id="RHEA:46608"/>
        <dbReference type="Rhea" id="RHEA-COMP:11060"/>
        <dbReference type="Rhea" id="RHEA-COMP:11605"/>
        <dbReference type="ChEBI" id="CHEBI:15378"/>
        <dbReference type="ChEBI" id="CHEBI:30013"/>
        <dbReference type="ChEBI" id="CHEBI:30616"/>
        <dbReference type="ChEBI" id="CHEBI:61977"/>
        <dbReference type="ChEBI" id="CHEBI:456216"/>
        <dbReference type="EC" id="2.7.11.1"/>
    </reaction>
</comment>
<dbReference type="InterPro" id="IPR035965">
    <property type="entry name" value="PAS-like_dom_sf"/>
</dbReference>
<dbReference type="AlphaFoldDB" id="A0A671Y1A3"/>
<dbReference type="GO" id="GO:0005829">
    <property type="term" value="C:cytosol"/>
    <property type="evidence" value="ECO:0007669"/>
    <property type="project" value="TreeGrafter"/>
</dbReference>
<dbReference type="Ensembl" id="ENSSAUT00010060172.1">
    <property type="protein sequence ID" value="ENSSAUP00010057305.1"/>
    <property type="gene ID" value="ENSSAUG00010023436.1"/>
</dbReference>
<evidence type="ECO:0000256" key="6">
    <source>
        <dbReference type="ARBA" id="ARBA00022527"/>
    </source>
</evidence>
<keyword evidence="23" id="KW-1185">Reference proteome</keyword>
<evidence type="ECO:0000256" key="7">
    <source>
        <dbReference type="ARBA" id="ARBA00022553"/>
    </source>
</evidence>
<keyword evidence="5" id="KW-0963">Cytoplasm</keyword>
<reference evidence="22" key="2">
    <citation type="submission" date="2025-08" db="UniProtKB">
        <authorList>
            <consortium name="Ensembl"/>
        </authorList>
    </citation>
    <scope>IDENTIFICATION</scope>
</reference>
<dbReference type="Pfam" id="PF00069">
    <property type="entry name" value="Pkinase"/>
    <property type="match status" value="1"/>
</dbReference>
<dbReference type="FunFam" id="1.10.510.10:FF:000351">
    <property type="entry name" value="PAS domain-containing serine/threonine-protein kinase"/>
    <property type="match status" value="1"/>
</dbReference>
<dbReference type="GO" id="GO:0035556">
    <property type="term" value="P:intracellular signal transduction"/>
    <property type="evidence" value="ECO:0007669"/>
    <property type="project" value="TreeGrafter"/>
</dbReference>
<dbReference type="SMART" id="SM00091">
    <property type="entry name" value="PAS"/>
    <property type="match status" value="2"/>
</dbReference>
<evidence type="ECO:0000256" key="5">
    <source>
        <dbReference type="ARBA" id="ARBA00022490"/>
    </source>
</evidence>
<comment type="catalytic activity">
    <reaction evidence="17">
        <text>L-seryl-[protein] + ATP = O-phospho-L-seryl-[protein] + ADP + H(+)</text>
        <dbReference type="Rhea" id="RHEA:17989"/>
        <dbReference type="Rhea" id="RHEA-COMP:9863"/>
        <dbReference type="Rhea" id="RHEA-COMP:11604"/>
        <dbReference type="ChEBI" id="CHEBI:15378"/>
        <dbReference type="ChEBI" id="CHEBI:29999"/>
        <dbReference type="ChEBI" id="CHEBI:30616"/>
        <dbReference type="ChEBI" id="CHEBI:83421"/>
        <dbReference type="ChEBI" id="CHEBI:456216"/>
        <dbReference type="EC" id="2.7.11.1"/>
    </reaction>
</comment>
<dbReference type="PROSITE" id="PS00108">
    <property type="entry name" value="PROTEIN_KINASE_ST"/>
    <property type="match status" value="1"/>
</dbReference>
<dbReference type="InterPro" id="IPR000014">
    <property type="entry name" value="PAS"/>
</dbReference>
<keyword evidence="13" id="KW-0007">Acetylation</keyword>
<keyword evidence="6" id="KW-0723">Serine/threonine-protein kinase</keyword>
<evidence type="ECO:0000313" key="22">
    <source>
        <dbReference type="Ensembl" id="ENSSAUP00010057305.1"/>
    </source>
</evidence>
<dbReference type="PROSITE" id="PS00107">
    <property type="entry name" value="PROTEIN_KINASE_ATP"/>
    <property type="match status" value="1"/>
</dbReference>
<gene>
    <name evidence="22" type="primary">pask</name>
</gene>
<evidence type="ECO:0000259" key="21">
    <source>
        <dbReference type="PROSITE" id="PS50011"/>
    </source>
</evidence>
<evidence type="ECO:0000256" key="9">
    <source>
        <dbReference type="ARBA" id="ARBA00022737"/>
    </source>
</evidence>
<evidence type="ECO:0000256" key="13">
    <source>
        <dbReference type="ARBA" id="ARBA00022990"/>
    </source>
</evidence>
<feature type="domain" description="Protein kinase" evidence="21">
    <location>
        <begin position="760"/>
        <end position="1012"/>
    </location>
</feature>
<dbReference type="Gene3D" id="3.30.200.20">
    <property type="entry name" value="Phosphorylase Kinase, domain 1"/>
    <property type="match status" value="1"/>
</dbReference>
<organism evidence="22 23">
    <name type="scientific">Sparus aurata</name>
    <name type="common">Gilthead sea bream</name>
    <dbReference type="NCBI Taxonomy" id="8175"/>
    <lineage>
        <taxon>Eukaryota</taxon>
        <taxon>Metazoa</taxon>
        <taxon>Chordata</taxon>
        <taxon>Craniata</taxon>
        <taxon>Vertebrata</taxon>
        <taxon>Euteleostomi</taxon>
        <taxon>Actinopterygii</taxon>
        <taxon>Neopterygii</taxon>
        <taxon>Teleostei</taxon>
        <taxon>Neoteleostei</taxon>
        <taxon>Acanthomorphata</taxon>
        <taxon>Eupercaria</taxon>
        <taxon>Spariformes</taxon>
        <taxon>Sparidae</taxon>
        <taxon>Sparus</taxon>
    </lineage>
</organism>
<sequence>MSGSICPNIDIFDRSMSANQCISRAHLKYIVKDESNSKDEDVRRWPSKILFPHFLVADERFDGCTSVAARNCQISSLHPCSQVSAASLPHLSTVPELEESLFSQLFSGDFSLPGSPSVLNPNKAILTVDHKTREILSANEQACKLFECTTSDLIGKNLFCILRRTSQVLEEALEQDFPLVDGSVAAVSGKVVDVVTPSGEVPVSVCTHRQSQNEENWLVMMENVDRLSAFLSFSQDGSILTCDSAFAQVHGYYHPDELIGASVKELIPSLQIPLCSNALPKMLRVQRVCGKSRSGSSVPLCIKLQGEVVCGSPSLEYSGTVWVLAPLSGLLLLHPDGSIYSIRNHLALSLFGYNKDELLRKSVTFLMPGFYGWMSDSDRKASSFSEFHAEATKSTASSKISKSGEYLYVQQVNPLQVNSPNPKSNRHKHWTACSVMWMLYPLWHARFTYLKYYHQDVFILKRFARLLPSVDAVFHGFIETQFPRSSSGFCEKFAGNGGSDPGQTEDSRSAHIVDSASCFLDLNSNGDLVIHALADLDLNSSIELLGGGGHDDDNQHSMNSCDTAELLRTPSPCVVESDHEAEPFEAGNTGVGVEASNPSSVEQLQKAQVEQDQSATISSIHKENSQGFCIQMNDGIQSTADIPATSTPKKQTVNGHSDSTQILEGRYIRSAYRRDGTRVGWYCYTSDSQKIKLIVLPKAQRLNPAPNFCFQICGVMCTGLTSLMEVLCSRIFEASHGEALRSTMDLEQSQACDGQFEEEYQPLKAVGKGAFGFVWKAVRRSDGEEVVVKFISKVRIVNDCWVDDPMLGRVSQEIAILTRVQHHNIVKVLEVFENGSYFQMVMEKHGDGVDLFEFIDMQPRLDEPLASYIFRQLVAAVFYLRSKNILHRDIKDENIIIDKYFHIRLIDFGSAAMMTPSKVFYNFCGTLEYCSPEVLRGNPYEGPELEMWSLGVLLYTLLFSENPFCGVEEILEAKLKPPFPLSEDLHGVLCGLLQPDPAQRMTLDQLLLQSWISQPISLADYSWTEVVPATQNYCEYPDTRGSLTIARQDEMAPGQTCFIQFHFRVSKILVTY</sequence>
<accession>A0A671Y1A3</accession>
<dbReference type="InterPro" id="IPR017441">
    <property type="entry name" value="Protein_kinase_ATP_BS"/>
</dbReference>
<dbReference type="GO" id="GO:0005524">
    <property type="term" value="F:ATP binding"/>
    <property type="evidence" value="ECO:0007669"/>
    <property type="project" value="UniProtKB-UniRule"/>
</dbReference>
<dbReference type="Pfam" id="PF13426">
    <property type="entry name" value="PAS_9"/>
    <property type="match status" value="3"/>
</dbReference>
<evidence type="ECO:0000256" key="19">
    <source>
        <dbReference type="ARBA" id="ARBA00071822"/>
    </source>
</evidence>
<evidence type="ECO:0000256" key="10">
    <source>
        <dbReference type="ARBA" id="ARBA00022741"/>
    </source>
</evidence>
<evidence type="ECO:0000256" key="18">
    <source>
        <dbReference type="ARBA" id="ARBA00053825"/>
    </source>
</evidence>
<dbReference type="SUPFAM" id="SSF56112">
    <property type="entry name" value="Protein kinase-like (PK-like)"/>
    <property type="match status" value="1"/>
</dbReference>
<dbReference type="SMART" id="SM00220">
    <property type="entry name" value="S_TKc"/>
    <property type="match status" value="1"/>
</dbReference>
<name>A0A671Y1A3_SPAAU</name>
<proteinExistence type="inferred from homology"/>
<dbReference type="PANTHER" id="PTHR24346">
    <property type="entry name" value="MAP/MICROTUBULE AFFINITY-REGULATING KINASE"/>
    <property type="match status" value="1"/>
</dbReference>
<dbReference type="InterPro" id="IPR000719">
    <property type="entry name" value="Prot_kinase_dom"/>
</dbReference>
<dbReference type="PROSITE" id="PS50011">
    <property type="entry name" value="PROTEIN_KINASE_DOM"/>
    <property type="match status" value="1"/>
</dbReference>
<dbReference type="EC" id="2.7.11.1" evidence="4"/>
<keyword evidence="14" id="KW-0446">Lipid-binding</keyword>
<keyword evidence="11" id="KW-0418">Kinase</keyword>
<evidence type="ECO:0000256" key="12">
    <source>
        <dbReference type="ARBA" id="ARBA00022840"/>
    </source>
</evidence>
<dbReference type="GO" id="GO:0045719">
    <property type="term" value="P:negative regulation of glycogen biosynthetic process"/>
    <property type="evidence" value="ECO:0007669"/>
    <property type="project" value="TreeGrafter"/>
</dbReference>
<comment type="subcellular location">
    <subcellularLocation>
        <location evidence="2">Cytoplasm</location>
    </subcellularLocation>
    <subcellularLocation>
        <location evidence="1">Nucleus</location>
    </subcellularLocation>
</comment>
<comment type="similarity">
    <text evidence="3">Belongs to the protein kinase superfamily. CAMK Ser/Thr protein kinase family.</text>
</comment>
<dbReference type="FunFam" id="3.30.450.20:FF:000059">
    <property type="entry name" value="PAS domain containing serine/threonine kinase"/>
    <property type="match status" value="1"/>
</dbReference>
<comment type="function">
    <text evidence="18">Serine/threonine-protein kinase involved in energy homeostasis and protein translation. Phosphorylates EEF1A1, GYS1, PDX1 and RPS6. Probably plays a role under changing environmental conditions (oxygen, glucose, nutrition), rather than under standard conditions. Acts as a sensor involved in energy homeostasis: regulates glycogen synthase synthesis by mediating phosphorylation of GYS1, leading to GYS1 inactivation. May be involved in glucose-stimulated insulin production in pancreas and regulation of glucagon secretion by glucose in alpha cells; however such data require additional evidences. May play a role in regulation of protein translation by phosphorylating EEF1A1, leading to increase translation efficiency. May also participate in respiratory regulation.</text>
</comment>
<reference evidence="22" key="3">
    <citation type="submission" date="2025-09" db="UniProtKB">
        <authorList>
            <consortium name="Ensembl"/>
        </authorList>
    </citation>
    <scope>IDENTIFICATION</scope>
</reference>
<evidence type="ECO:0000256" key="8">
    <source>
        <dbReference type="ARBA" id="ARBA00022679"/>
    </source>
</evidence>
<keyword evidence="12 20" id="KW-0067">ATP-binding</keyword>
<dbReference type="Gene3D" id="1.10.510.10">
    <property type="entry name" value="Transferase(Phosphotransferase) domain 1"/>
    <property type="match status" value="1"/>
</dbReference>
<evidence type="ECO:0000256" key="14">
    <source>
        <dbReference type="ARBA" id="ARBA00023121"/>
    </source>
</evidence>
<dbReference type="OMA" id="CEKWAGP"/>
<evidence type="ECO:0000256" key="4">
    <source>
        <dbReference type="ARBA" id="ARBA00012513"/>
    </source>
</evidence>
<dbReference type="FunFam" id="3.30.200.20:FF:000346">
    <property type="entry name" value="PAS domain-containing serine/threonine-protein kinase"/>
    <property type="match status" value="1"/>
</dbReference>
<evidence type="ECO:0000256" key="15">
    <source>
        <dbReference type="ARBA" id="ARBA00023242"/>
    </source>
</evidence>
<evidence type="ECO:0000256" key="3">
    <source>
        <dbReference type="ARBA" id="ARBA00006692"/>
    </source>
</evidence>
<keyword evidence="10 20" id="KW-0547">Nucleotide-binding</keyword>
<dbReference type="GO" id="GO:0008289">
    <property type="term" value="F:lipid binding"/>
    <property type="evidence" value="ECO:0007669"/>
    <property type="project" value="UniProtKB-KW"/>
</dbReference>
<dbReference type="GO" id="GO:0004674">
    <property type="term" value="F:protein serine/threonine kinase activity"/>
    <property type="evidence" value="ECO:0007669"/>
    <property type="project" value="UniProtKB-KW"/>
</dbReference>
<dbReference type="Proteomes" id="UP000472265">
    <property type="component" value="Chromosome 21"/>
</dbReference>
<feature type="binding site" evidence="20">
    <location>
        <position position="789"/>
    </location>
    <ligand>
        <name>ATP</name>
        <dbReference type="ChEBI" id="CHEBI:30616"/>
    </ligand>
</feature>
<keyword evidence="8" id="KW-0808">Transferase</keyword>
<evidence type="ECO:0000313" key="23">
    <source>
        <dbReference type="Proteomes" id="UP000472265"/>
    </source>
</evidence>
<dbReference type="InterPro" id="IPR008271">
    <property type="entry name" value="Ser/Thr_kinase_AS"/>
</dbReference>
<dbReference type="GeneTree" id="ENSGT00940000159035"/>
<keyword evidence="9" id="KW-0677">Repeat</keyword>
<dbReference type="PANTHER" id="PTHR24346:SF51">
    <property type="entry name" value="PAS DOMAIN-CONTAINING SERINE_THREONINE-PROTEIN KINASE"/>
    <property type="match status" value="1"/>
</dbReference>
<keyword evidence="15" id="KW-0539">Nucleus</keyword>
<evidence type="ECO:0000256" key="11">
    <source>
        <dbReference type="ARBA" id="ARBA00022777"/>
    </source>
</evidence>
<dbReference type="Gene3D" id="3.30.450.20">
    <property type="entry name" value="PAS domain"/>
    <property type="match status" value="1"/>
</dbReference>
<evidence type="ECO:0000256" key="20">
    <source>
        <dbReference type="PROSITE-ProRule" id="PRU10141"/>
    </source>
</evidence>
<dbReference type="GO" id="GO:0005634">
    <property type="term" value="C:nucleus"/>
    <property type="evidence" value="ECO:0007669"/>
    <property type="project" value="UniProtKB-SubCell"/>
</dbReference>
<evidence type="ECO:0000256" key="17">
    <source>
        <dbReference type="ARBA" id="ARBA00048679"/>
    </source>
</evidence>
<reference evidence="22" key="1">
    <citation type="submission" date="2021-04" db="EMBL/GenBank/DDBJ databases">
        <authorList>
            <consortium name="Wellcome Sanger Institute Data Sharing"/>
        </authorList>
    </citation>
    <scope>NUCLEOTIDE SEQUENCE [LARGE SCALE GENOMIC DNA]</scope>
</reference>
<evidence type="ECO:0000256" key="16">
    <source>
        <dbReference type="ARBA" id="ARBA00047899"/>
    </source>
</evidence>
<dbReference type="InterPro" id="IPR011009">
    <property type="entry name" value="Kinase-like_dom_sf"/>
</dbReference>
<keyword evidence="7" id="KW-0597">Phosphoprotein</keyword>
<protein>
    <recommendedName>
        <fullName evidence="19">PAS domain-containing serine/threonine-protein kinase</fullName>
        <ecNumber evidence="4">2.7.11.1</ecNumber>
    </recommendedName>
</protein>
<dbReference type="SUPFAM" id="SSF55785">
    <property type="entry name" value="PYP-like sensor domain (PAS domain)"/>
    <property type="match status" value="1"/>
</dbReference>
<evidence type="ECO:0000256" key="2">
    <source>
        <dbReference type="ARBA" id="ARBA00004496"/>
    </source>
</evidence>
<evidence type="ECO:0000256" key="1">
    <source>
        <dbReference type="ARBA" id="ARBA00004123"/>
    </source>
</evidence>